<comment type="caution">
    <text evidence="2">The sequence shown here is derived from an EMBL/GenBank/DDBJ whole genome shotgun (WGS) entry which is preliminary data.</text>
</comment>
<keyword evidence="1" id="KW-1133">Transmembrane helix</keyword>
<keyword evidence="1" id="KW-0472">Membrane</keyword>
<gene>
    <name evidence="2" type="ORF">LTR09_012873</name>
</gene>
<dbReference type="Proteomes" id="UP001271007">
    <property type="component" value="Unassembled WGS sequence"/>
</dbReference>
<keyword evidence="3" id="KW-1185">Reference proteome</keyword>
<accession>A0AAJ0D9K2</accession>
<feature type="transmembrane region" description="Helical" evidence="1">
    <location>
        <begin position="68"/>
        <end position="87"/>
    </location>
</feature>
<keyword evidence="1" id="KW-0812">Transmembrane</keyword>
<dbReference type="AlphaFoldDB" id="A0AAJ0D9K2"/>
<sequence length="194" mass="22429">MGRWRQWMEDRLNRRPKLQRWQRLVVEDDNGYDFQPEDALLENELGSEKTTRTQPVRRYARIASAVKYLILKVIAVGNSVLLFLILIGRIHISTVDPVALPPAMSVNTPQVFHPSIPFTIFAEDRGITAWKQLTENFDIGTVYVQDHKDHGLVDSELDSSISGYEMYPVAMYHQLHCLVRRSDTMYITKANLKL</sequence>
<name>A0AAJ0D9K2_9PEZI</name>
<proteinExistence type="predicted"/>
<reference evidence="2" key="1">
    <citation type="submission" date="2023-04" db="EMBL/GenBank/DDBJ databases">
        <title>Black Yeasts Isolated from many extreme environments.</title>
        <authorList>
            <person name="Coleine C."/>
            <person name="Stajich J.E."/>
            <person name="Selbmann L."/>
        </authorList>
    </citation>
    <scope>NUCLEOTIDE SEQUENCE</scope>
    <source>
        <strain evidence="2">CCFEE 5312</strain>
    </source>
</reference>
<protein>
    <submittedName>
        <fullName evidence="2">Uncharacterized protein</fullName>
    </submittedName>
</protein>
<evidence type="ECO:0000313" key="2">
    <source>
        <dbReference type="EMBL" id="KAK3045554.1"/>
    </source>
</evidence>
<dbReference type="EMBL" id="JAWDJX010000201">
    <property type="protein sequence ID" value="KAK3045554.1"/>
    <property type="molecule type" value="Genomic_DNA"/>
</dbReference>
<organism evidence="2 3">
    <name type="scientific">Extremus antarcticus</name>
    <dbReference type="NCBI Taxonomy" id="702011"/>
    <lineage>
        <taxon>Eukaryota</taxon>
        <taxon>Fungi</taxon>
        <taxon>Dikarya</taxon>
        <taxon>Ascomycota</taxon>
        <taxon>Pezizomycotina</taxon>
        <taxon>Dothideomycetes</taxon>
        <taxon>Dothideomycetidae</taxon>
        <taxon>Mycosphaerellales</taxon>
        <taxon>Extremaceae</taxon>
        <taxon>Extremus</taxon>
    </lineage>
</organism>
<evidence type="ECO:0000313" key="3">
    <source>
        <dbReference type="Proteomes" id="UP001271007"/>
    </source>
</evidence>
<evidence type="ECO:0000256" key="1">
    <source>
        <dbReference type="SAM" id="Phobius"/>
    </source>
</evidence>